<dbReference type="OrthoDB" id="2250022at2759"/>
<comment type="similarity">
    <text evidence="5">Belongs to the major facilitator superfamily. Sodium/anion cotransporter (TC 2.A.1.14) family.</text>
</comment>
<feature type="transmembrane region" description="Helical" evidence="7">
    <location>
        <begin position="431"/>
        <end position="451"/>
    </location>
</feature>
<dbReference type="SUPFAM" id="SSF103473">
    <property type="entry name" value="MFS general substrate transporter"/>
    <property type="match status" value="1"/>
</dbReference>
<evidence type="ECO:0000256" key="1">
    <source>
        <dbReference type="ARBA" id="ARBA00004141"/>
    </source>
</evidence>
<gene>
    <name evidence="9" type="ORF">D8674_041993</name>
</gene>
<evidence type="ECO:0000256" key="2">
    <source>
        <dbReference type="ARBA" id="ARBA00022692"/>
    </source>
</evidence>
<keyword evidence="4 7" id="KW-0472">Membrane</keyword>
<protein>
    <submittedName>
        <fullName evidence="9">Anion transporter 2</fullName>
    </submittedName>
</protein>
<dbReference type="Gene3D" id="1.20.1250.20">
    <property type="entry name" value="MFS general substrate transporter like domains"/>
    <property type="match status" value="1"/>
</dbReference>
<evidence type="ECO:0000256" key="4">
    <source>
        <dbReference type="ARBA" id="ARBA00023136"/>
    </source>
</evidence>
<feature type="domain" description="Major facilitator superfamily (MFS) profile" evidence="8">
    <location>
        <begin position="277"/>
        <end position="476"/>
    </location>
</feature>
<dbReference type="EMBL" id="SMOL01000217">
    <property type="protein sequence ID" value="KAB2623434.1"/>
    <property type="molecule type" value="Genomic_DNA"/>
</dbReference>
<dbReference type="Proteomes" id="UP000327157">
    <property type="component" value="Unassembled WGS sequence"/>
</dbReference>
<dbReference type="InterPro" id="IPR011701">
    <property type="entry name" value="MFS"/>
</dbReference>
<sequence length="476" mass="53449">MRKSLWLSSRALGESENDGEATRHTERAPKRRRIDSSRTVTASKLSGCSTLWVLKWSKNFVRSTEIIASFLLEINSMAIGGLISNRNFGSFIGSGKVRQTNHAIVHQKGERLYYQGKTVYPTLCTPRASGSISGYSYSPYQRAIDSSDTNVLKATGRVRDEGNNPYLMSLQSGIRSQSTITKQILRGRCKSYLSSNHSFRSCIQSRKLDKLDYGKYHKYEHAKVNRTCAYYKSEENDITESEVDSLTSIEGSGEAVLAARNVRKVPSWWEIPKRWVIVLLCFTAFLLCNMDRVNMSIAILPMSQEFNWNSATVGLIQSSFFWGYLLTQILGGILADKIGGKRVLGFGVIWWSVATILTPIAAKISLPFLLIMRAFMGIGEGVAMPAMNNILSKWIPVSERSRALSLVYTGMYLGSVTGLAVSPILIEKFKWPSVFYSFGSLGSIWLALWLNKVTCLLKYEMIYTNCFSCPFVVLNW</sequence>
<feature type="transmembrane region" description="Helical" evidence="7">
    <location>
        <begin position="368"/>
        <end position="391"/>
    </location>
</feature>
<dbReference type="InterPro" id="IPR050382">
    <property type="entry name" value="MFS_Na/Anion_cotransporter"/>
</dbReference>
<evidence type="ECO:0000256" key="7">
    <source>
        <dbReference type="SAM" id="Phobius"/>
    </source>
</evidence>
<keyword evidence="3 7" id="KW-1133">Transmembrane helix</keyword>
<comment type="caution">
    <text evidence="9">The sequence shown here is derived from an EMBL/GenBank/DDBJ whole genome shotgun (WGS) entry which is preliminary data.</text>
</comment>
<dbReference type="FunFam" id="1.20.1250.20:FF:000086">
    <property type="entry name" value="ascorbate transporter, chloroplastic isoform X2"/>
    <property type="match status" value="1"/>
</dbReference>
<dbReference type="GO" id="GO:0016020">
    <property type="term" value="C:membrane"/>
    <property type="evidence" value="ECO:0007669"/>
    <property type="project" value="UniProtKB-SubCell"/>
</dbReference>
<evidence type="ECO:0000313" key="9">
    <source>
        <dbReference type="EMBL" id="KAB2623434.1"/>
    </source>
</evidence>
<feature type="transmembrane region" description="Helical" evidence="7">
    <location>
        <begin position="403"/>
        <end position="425"/>
    </location>
</feature>
<dbReference type="GO" id="GO:0022857">
    <property type="term" value="F:transmembrane transporter activity"/>
    <property type="evidence" value="ECO:0007669"/>
    <property type="project" value="InterPro"/>
</dbReference>
<organism evidence="9 10">
    <name type="scientific">Pyrus ussuriensis x Pyrus communis</name>
    <dbReference type="NCBI Taxonomy" id="2448454"/>
    <lineage>
        <taxon>Eukaryota</taxon>
        <taxon>Viridiplantae</taxon>
        <taxon>Streptophyta</taxon>
        <taxon>Embryophyta</taxon>
        <taxon>Tracheophyta</taxon>
        <taxon>Spermatophyta</taxon>
        <taxon>Magnoliopsida</taxon>
        <taxon>eudicotyledons</taxon>
        <taxon>Gunneridae</taxon>
        <taxon>Pentapetalae</taxon>
        <taxon>rosids</taxon>
        <taxon>fabids</taxon>
        <taxon>Rosales</taxon>
        <taxon>Rosaceae</taxon>
        <taxon>Amygdaloideae</taxon>
        <taxon>Maleae</taxon>
        <taxon>Pyrus</taxon>
    </lineage>
</organism>
<feature type="transmembrane region" description="Helical" evidence="7">
    <location>
        <begin position="311"/>
        <end position="331"/>
    </location>
</feature>
<keyword evidence="2 7" id="KW-0812">Transmembrane</keyword>
<feature type="transmembrane region" description="Helical" evidence="7">
    <location>
        <begin position="343"/>
        <end position="362"/>
    </location>
</feature>
<feature type="transmembrane region" description="Helical" evidence="7">
    <location>
        <begin position="275"/>
        <end position="299"/>
    </location>
</feature>
<evidence type="ECO:0000256" key="3">
    <source>
        <dbReference type="ARBA" id="ARBA00022989"/>
    </source>
</evidence>
<accession>A0A5N5HJM3</accession>
<dbReference type="PANTHER" id="PTHR11662:SF451">
    <property type="entry name" value="MAJOR FACILITATOR SUPERFAMILY (MFS) PROFILE DOMAIN-CONTAINING PROTEIN"/>
    <property type="match status" value="1"/>
</dbReference>
<reference evidence="9 10" key="1">
    <citation type="submission" date="2019-09" db="EMBL/GenBank/DDBJ databases">
        <authorList>
            <person name="Ou C."/>
        </authorList>
    </citation>
    <scope>NUCLEOTIDE SEQUENCE [LARGE SCALE GENOMIC DNA]</scope>
    <source>
        <strain evidence="9">S2</strain>
        <tissue evidence="9">Leaf</tissue>
    </source>
</reference>
<name>A0A5N5HJM3_9ROSA</name>
<dbReference type="PANTHER" id="PTHR11662">
    <property type="entry name" value="SOLUTE CARRIER FAMILY 17"/>
    <property type="match status" value="1"/>
</dbReference>
<evidence type="ECO:0000256" key="5">
    <source>
        <dbReference type="ARBA" id="ARBA00024362"/>
    </source>
</evidence>
<evidence type="ECO:0000313" key="10">
    <source>
        <dbReference type="Proteomes" id="UP000327157"/>
    </source>
</evidence>
<dbReference type="Pfam" id="PF07690">
    <property type="entry name" value="MFS_1"/>
    <property type="match status" value="1"/>
</dbReference>
<dbReference type="InterPro" id="IPR036259">
    <property type="entry name" value="MFS_trans_sf"/>
</dbReference>
<feature type="region of interest" description="Disordered" evidence="6">
    <location>
        <begin position="1"/>
        <end position="35"/>
    </location>
</feature>
<proteinExistence type="inferred from homology"/>
<evidence type="ECO:0000256" key="6">
    <source>
        <dbReference type="SAM" id="MobiDB-lite"/>
    </source>
</evidence>
<dbReference type="AlphaFoldDB" id="A0A5N5HJM3"/>
<evidence type="ECO:0000259" key="8">
    <source>
        <dbReference type="PROSITE" id="PS50850"/>
    </source>
</evidence>
<dbReference type="PROSITE" id="PS50850">
    <property type="entry name" value="MFS"/>
    <property type="match status" value="1"/>
</dbReference>
<reference evidence="9 10" key="2">
    <citation type="submission" date="2019-11" db="EMBL/GenBank/DDBJ databases">
        <title>A de novo genome assembly of a pear dwarfing rootstock.</title>
        <authorList>
            <person name="Wang F."/>
            <person name="Wang J."/>
            <person name="Li S."/>
            <person name="Zhang Y."/>
            <person name="Fang M."/>
            <person name="Ma L."/>
            <person name="Zhao Y."/>
            <person name="Jiang S."/>
        </authorList>
    </citation>
    <scope>NUCLEOTIDE SEQUENCE [LARGE SCALE GENOMIC DNA]</scope>
    <source>
        <strain evidence="9">S2</strain>
        <tissue evidence="9">Leaf</tissue>
    </source>
</reference>
<comment type="subcellular location">
    <subcellularLocation>
        <location evidence="1">Membrane</location>
        <topology evidence="1">Multi-pass membrane protein</topology>
    </subcellularLocation>
</comment>
<keyword evidence="10" id="KW-1185">Reference proteome</keyword>
<dbReference type="InterPro" id="IPR020846">
    <property type="entry name" value="MFS_dom"/>
</dbReference>